<protein>
    <submittedName>
        <fullName evidence="1">DUF1810 domain-containing protein</fullName>
    </submittedName>
</protein>
<proteinExistence type="predicted"/>
<dbReference type="EMBL" id="JAGETV010000032">
    <property type="protein sequence ID" value="MBO1928252.1"/>
    <property type="molecule type" value="Genomic_DNA"/>
</dbReference>
<dbReference type="SUPFAM" id="SSF140736">
    <property type="entry name" value="Rv1873-like"/>
    <property type="match status" value="1"/>
</dbReference>
<dbReference type="Pfam" id="PF08837">
    <property type="entry name" value="DUF1810"/>
    <property type="match status" value="1"/>
</dbReference>
<sequence>MQAQFNDNGDPYDLVRFYLAQESNFQDALAELKAGKKRTHWMWYVFPQIEGLAQSSMAHFYSIKSLDEAKAYIQHPLLSARLLESTAAVLQHSDKSLREIFGKPDDKKFCSSITLFSLVSHDSALFSHAIDVFCSGQADSRTLQLLKH</sequence>
<evidence type="ECO:0000313" key="2">
    <source>
        <dbReference type="Proteomes" id="UP000664835"/>
    </source>
</evidence>
<dbReference type="Gene3D" id="1.25.40.380">
    <property type="entry name" value="Protein of unknown function DUF1810"/>
    <property type="match status" value="1"/>
</dbReference>
<gene>
    <name evidence="1" type="ORF">J3998_11780</name>
</gene>
<accession>A0ABS3Q7L2</accession>
<evidence type="ECO:0000313" key="1">
    <source>
        <dbReference type="EMBL" id="MBO1928252.1"/>
    </source>
</evidence>
<organism evidence="1 2">
    <name type="scientific">Thiomicrorhabdus marina</name>
    <dbReference type="NCBI Taxonomy" id="2818442"/>
    <lineage>
        <taxon>Bacteria</taxon>
        <taxon>Pseudomonadati</taxon>
        <taxon>Pseudomonadota</taxon>
        <taxon>Gammaproteobacteria</taxon>
        <taxon>Thiotrichales</taxon>
        <taxon>Piscirickettsiaceae</taxon>
        <taxon>Thiomicrorhabdus</taxon>
    </lineage>
</organism>
<dbReference type="InterPro" id="IPR036287">
    <property type="entry name" value="Rv1873-like_sf"/>
</dbReference>
<keyword evidence="2" id="KW-1185">Reference proteome</keyword>
<dbReference type="InterPro" id="IPR014937">
    <property type="entry name" value="DUF1810"/>
</dbReference>
<dbReference type="Proteomes" id="UP000664835">
    <property type="component" value="Unassembled WGS sequence"/>
</dbReference>
<reference evidence="1 2" key="1">
    <citation type="submission" date="2021-03" db="EMBL/GenBank/DDBJ databases">
        <title>Thiomicrorhabdus sp.nov.,novel sulfur-oxidizing bacteria isolated from coastal sediment.</title>
        <authorList>
            <person name="Liu X."/>
        </authorList>
    </citation>
    <scope>NUCLEOTIDE SEQUENCE [LARGE SCALE GENOMIC DNA]</scope>
    <source>
        <strain evidence="1 2">6S2-11</strain>
    </source>
</reference>
<name>A0ABS3Q7L2_9GAMM</name>
<dbReference type="PIRSF" id="PIRSF008546">
    <property type="entry name" value="UCP008546"/>
    <property type="match status" value="1"/>
</dbReference>
<comment type="caution">
    <text evidence="1">The sequence shown here is derived from an EMBL/GenBank/DDBJ whole genome shotgun (WGS) entry which is preliminary data.</text>
</comment>
<dbReference type="RefSeq" id="WP_208150867.1">
    <property type="nucleotide sequence ID" value="NZ_JAGETV010000032.1"/>
</dbReference>